<dbReference type="EMBL" id="QWFA01000001">
    <property type="protein sequence ID" value="ROV70555.1"/>
    <property type="molecule type" value="Genomic_DNA"/>
</dbReference>
<name>A0A423V7H0_STRGL</name>
<accession>A0A423V7H0</accession>
<comment type="caution">
    <text evidence="1">The sequence shown here is derived from an EMBL/GenBank/DDBJ whole genome shotgun (WGS) entry which is preliminary data.</text>
</comment>
<evidence type="ECO:0000313" key="2">
    <source>
        <dbReference type="Proteomes" id="UP000285596"/>
    </source>
</evidence>
<organism evidence="1 2">
    <name type="scientific">Streptomyces globisporus</name>
    <dbReference type="NCBI Taxonomy" id="1908"/>
    <lineage>
        <taxon>Bacteria</taxon>
        <taxon>Bacillati</taxon>
        <taxon>Actinomycetota</taxon>
        <taxon>Actinomycetes</taxon>
        <taxon>Kitasatosporales</taxon>
        <taxon>Streptomycetaceae</taxon>
        <taxon>Streptomyces</taxon>
    </lineage>
</organism>
<gene>
    <name evidence="1" type="ORF">D3105_00450</name>
</gene>
<sequence length="214" mass="23824">MIRGALWLVQEIGEGNTFTKEQLRDAFPGVSQADRRLRDLRPYGWVIHTNTEDASLMAEDQRFVEAGVPVWDPAARKAAAPQKAITAKQIQAVLSRDDYMCTVCGIGSAEPYLDDSNQTAVLSVTRRTSVLLDGREEELLVTECKRCRAGGGGQVVRADEALAEIKNLDPADQRRLARWAERGRRGSTALERAWNAYRRLPSEAQEEVRNALDA</sequence>
<dbReference type="AlphaFoldDB" id="A0A423V7H0"/>
<evidence type="ECO:0008006" key="3">
    <source>
        <dbReference type="Google" id="ProtNLM"/>
    </source>
</evidence>
<reference evidence="1 2" key="1">
    <citation type="submission" date="2018-08" db="EMBL/GenBank/DDBJ databases">
        <title>Streptomyces globisporus 1912-4Crt, whole genome shotgun sequence.</title>
        <authorList>
            <person name="Matselyukh B."/>
        </authorList>
    </citation>
    <scope>NUCLEOTIDE SEQUENCE [LARGE SCALE GENOMIC DNA]</scope>
    <source>
        <strain evidence="1 2">1912-4Crt</strain>
    </source>
</reference>
<evidence type="ECO:0000313" key="1">
    <source>
        <dbReference type="EMBL" id="ROV70555.1"/>
    </source>
</evidence>
<dbReference type="Proteomes" id="UP000285596">
    <property type="component" value="Unassembled WGS sequence"/>
</dbReference>
<protein>
    <recommendedName>
        <fullName evidence="3">HNH endonuclease</fullName>
    </recommendedName>
</protein>
<proteinExistence type="predicted"/>